<feature type="region of interest" description="Disordered" evidence="10">
    <location>
        <begin position="1"/>
        <end position="22"/>
    </location>
</feature>
<evidence type="ECO:0000313" key="13">
    <source>
        <dbReference type="Proteomes" id="UP000822993"/>
    </source>
</evidence>
<protein>
    <recommendedName>
        <fullName evidence="9">Transport permease protein</fullName>
    </recommendedName>
</protein>
<accession>A0A9D5YXU2</accession>
<dbReference type="GO" id="GO:0140359">
    <property type="term" value="F:ABC-type transporter activity"/>
    <property type="evidence" value="ECO:0007669"/>
    <property type="project" value="InterPro"/>
</dbReference>
<dbReference type="EMBL" id="JACSPN010000004">
    <property type="protein sequence ID" value="MBE7699520.1"/>
    <property type="molecule type" value="Genomic_DNA"/>
</dbReference>
<dbReference type="PANTHER" id="PTHR30413">
    <property type="entry name" value="INNER MEMBRANE TRANSPORT PERMEASE"/>
    <property type="match status" value="1"/>
</dbReference>
<feature type="transmembrane region" description="Helical" evidence="9">
    <location>
        <begin position="231"/>
        <end position="249"/>
    </location>
</feature>
<evidence type="ECO:0000313" key="12">
    <source>
        <dbReference type="EMBL" id="MBE7699520.1"/>
    </source>
</evidence>
<keyword evidence="13" id="KW-1185">Reference proteome</keyword>
<dbReference type="InterPro" id="IPR013525">
    <property type="entry name" value="ABC2_TM"/>
</dbReference>
<name>A0A9D5YXU2_9CELL</name>
<evidence type="ECO:0000256" key="9">
    <source>
        <dbReference type="RuleBase" id="RU361157"/>
    </source>
</evidence>
<comment type="caution">
    <text evidence="12">The sequence shown here is derived from an EMBL/GenBank/DDBJ whole genome shotgun (WGS) entry which is preliminary data.</text>
</comment>
<evidence type="ECO:0000256" key="5">
    <source>
        <dbReference type="ARBA" id="ARBA00022519"/>
    </source>
</evidence>
<keyword evidence="5" id="KW-0997">Cell inner membrane</keyword>
<dbReference type="InterPro" id="IPR047817">
    <property type="entry name" value="ABC2_TM_bact-type"/>
</dbReference>
<gene>
    <name evidence="12" type="ORF">H9623_04260</name>
</gene>
<evidence type="ECO:0000259" key="11">
    <source>
        <dbReference type="PROSITE" id="PS51012"/>
    </source>
</evidence>
<feature type="compositionally biased region" description="Polar residues" evidence="10">
    <location>
        <begin position="1"/>
        <end position="11"/>
    </location>
</feature>
<sequence length="322" mass="34496">MTVPPSGSTRSDAGPTSAALVPPPLENRLADAPRYAALHGLAPVGTRPPLRTYVRDLWGKRAFIRVLATSKAYAENQTTYLGQLWTILNPLLNAIVYIAIFGFLMGARAGTENVIAFIVVGTFIFRFFDASVSAGSRSITGNASLVRSLRFPRAVLPVAGVLAQLATLLPALVVMCVVVLVSQLVPGMGAVPLGWRWLLLAPAVGLLWVFSTGCAFIAGRLVAVAPDVANVIPFVMRFVMYGSGVIFSIDSYVSSESSPALYAILTYQPVAVYLDLARSAILNEPSITTDPVTWIVGAGWALVALVGGFTYFWRGEERYGRD</sequence>
<evidence type="ECO:0000256" key="1">
    <source>
        <dbReference type="ARBA" id="ARBA00004429"/>
    </source>
</evidence>
<comment type="similarity">
    <text evidence="2 9">Belongs to the ABC-2 integral membrane protein family.</text>
</comment>
<keyword evidence="4 9" id="KW-1003">Cell membrane</keyword>
<dbReference type="GO" id="GO:0015920">
    <property type="term" value="P:lipopolysaccharide transport"/>
    <property type="evidence" value="ECO:0007669"/>
    <property type="project" value="TreeGrafter"/>
</dbReference>
<dbReference type="PROSITE" id="PS51012">
    <property type="entry name" value="ABC_TM2"/>
    <property type="match status" value="1"/>
</dbReference>
<evidence type="ECO:0000256" key="10">
    <source>
        <dbReference type="SAM" id="MobiDB-lite"/>
    </source>
</evidence>
<keyword evidence="8 9" id="KW-0472">Membrane</keyword>
<keyword evidence="7 9" id="KW-1133">Transmembrane helix</keyword>
<evidence type="ECO:0000256" key="3">
    <source>
        <dbReference type="ARBA" id="ARBA00022448"/>
    </source>
</evidence>
<evidence type="ECO:0000256" key="6">
    <source>
        <dbReference type="ARBA" id="ARBA00022692"/>
    </source>
</evidence>
<comment type="subcellular location">
    <subcellularLocation>
        <location evidence="1">Cell inner membrane</location>
        <topology evidence="1">Multi-pass membrane protein</topology>
    </subcellularLocation>
    <subcellularLocation>
        <location evidence="9">Cell membrane</location>
        <topology evidence="9">Multi-pass membrane protein</topology>
    </subcellularLocation>
</comment>
<feature type="transmembrane region" description="Helical" evidence="9">
    <location>
        <begin position="197"/>
        <end position="219"/>
    </location>
</feature>
<feature type="domain" description="ABC transmembrane type-2" evidence="11">
    <location>
        <begin position="81"/>
        <end position="315"/>
    </location>
</feature>
<evidence type="ECO:0000256" key="7">
    <source>
        <dbReference type="ARBA" id="ARBA00022989"/>
    </source>
</evidence>
<keyword evidence="6 9" id="KW-0812">Transmembrane</keyword>
<keyword evidence="3 9" id="KW-0813">Transport</keyword>
<evidence type="ECO:0000256" key="2">
    <source>
        <dbReference type="ARBA" id="ARBA00007783"/>
    </source>
</evidence>
<dbReference type="AlphaFoldDB" id="A0A9D5YXU2"/>
<feature type="transmembrane region" description="Helical" evidence="9">
    <location>
        <begin position="154"/>
        <end position="185"/>
    </location>
</feature>
<evidence type="ECO:0000256" key="4">
    <source>
        <dbReference type="ARBA" id="ARBA00022475"/>
    </source>
</evidence>
<dbReference type="PANTHER" id="PTHR30413:SF8">
    <property type="entry name" value="TRANSPORT PERMEASE PROTEIN"/>
    <property type="match status" value="1"/>
</dbReference>
<dbReference type="Proteomes" id="UP000822993">
    <property type="component" value="Unassembled WGS sequence"/>
</dbReference>
<organism evidence="12 13">
    <name type="scientific">Oerskovia douganii</name>
    <dbReference type="NCBI Taxonomy" id="2762210"/>
    <lineage>
        <taxon>Bacteria</taxon>
        <taxon>Bacillati</taxon>
        <taxon>Actinomycetota</taxon>
        <taxon>Actinomycetes</taxon>
        <taxon>Micrococcales</taxon>
        <taxon>Cellulomonadaceae</taxon>
        <taxon>Oerskovia</taxon>
    </lineage>
</organism>
<reference evidence="12 13" key="1">
    <citation type="submission" date="2020-08" db="EMBL/GenBank/DDBJ databases">
        <title>A Genomic Blueprint of the Chicken Gut Microbiome.</title>
        <authorList>
            <person name="Gilroy R."/>
            <person name="Ravi A."/>
            <person name="Getino M."/>
            <person name="Pursley I."/>
            <person name="Horton D.L."/>
            <person name="Alikhan N.-F."/>
            <person name="Baker D."/>
            <person name="Gharbi K."/>
            <person name="Hall N."/>
            <person name="Watson M."/>
            <person name="Adriaenssens E.M."/>
            <person name="Foster-Nyarko E."/>
            <person name="Jarju S."/>
            <person name="Secka A."/>
            <person name="Antonio M."/>
            <person name="Oren A."/>
            <person name="Chaudhuri R."/>
            <person name="La Ragione R.M."/>
            <person name="Hildebrand F."/>
            <person name="Pallen M.J."/>
        </authorList>
    </citation>
    <scope>NUCLEOTIDE SEQUENCE [LARGE SCALE GENOMIC DNA]</scope>
    <source>
        <strain evidence="12 13">Sa1BUA8</strain>
    </source>
</reference>
<dbReference type="Pfam" id="PF01061">
    <property type="entry name" value="ABC2_membrane"/>
    <property type="match status" value="1"/>
</dbReference>
<feature type="transmembrane region" description="Helical" evidence="9">
    <location>
        <begin position="87"/>
        <end position="107"/>
    </location>
</feature>
<dbReference type="GO" id="GO:0005886">
    <property type="term" value="C:plasma membrane"/>
    <property type="evidence" value="ECO:0007669"/>
    <property type="project" value="UniProtKB-SubCell"/>
</dbReference>
<feature type="transmembrane region" description="Helical" evidence="9">
    <location>
        <begin position="293"/>
        <end position="313"/>
    </location>
</feature>
<proteinExistence type="inferred from homology"/>
<feature type="transmembrane region" description="Helical" evidence="9">
    <location>
        <begin position="114"/>
        <end position="134"/>
    </location>
</feature>
<evidence type="ECO:0000256" key="8">
    <source>
        <dbReference type="ARBA" id="ARBA00023136"/>
    </source>
</evidence>